<keyword evidence="3" id="KW-1185">Reference proteome</keyword>
<feature type="region of interest" description="Disordered" evidence="1">
    <location>
        <begin position="33"/>
        <end position="75"/>
    </location>
</feature>
<dbReference type="Proteomes" id="UP000449710">
    <property type="component" value="Unassembled WGS sequence"/>
</dbReference>
<feature type="compositionally biased region" description="Acidic residues" evidence="1">
    <location>
        <begin position="40"/>
        <end position="67"/>
    </location>
</feature>
<accession>A0AA43XK98</accession>
<dbReference type="AlphaFoldDB" id="A0AA43XK98"/>
<comment type="caution">
    <text evidence="2">The sequence shown here is derived from an EMBL/GenBank/DDBJ whole genome shotgun (WGS) entry which is preliminary data.</text>
</comment>
<sequence length="450" mass="51465">MYKGTGMEKGPAIIIFIAIIGILMMGCTEEEALNNGQEEGAQEETDAWENESGLEEAKDEEENQEDESMGREINEVSKDELQDLEVLNYEIKERWTLSNDEKYILTEIPTAPGTVHQISDFDEWKRDYDAQAELRDNKEHLDSLGVVVPLLSDAMIDPEDTRSTRLENHPIDADLFISTINLYEISPDGKQLLYRAFMYDEEGQHEGPDGISQTFIANFGIPVEPKEMAIGNESFQINPFWSESSEEIYYVLEDGLYSYHMHEDREKLVLPSEDLPGIPREKDEGDRSEIFYDNYRSDQGTYLYYVYEDKIMKVTFGGEPEAEILYEGIEGEEIEEMTVLQEDLLLVSYESGIFNKDDVLLFNGEKIEIEKSIHKASFHSYHISESGDIFLLFIDRDGAEVQIFERDLNKEKAYRLPDSFGHSSVLGEVPGEKGELAVIGEGVYYPLSKE</sequence>
<organism evidence="2 3">
    <name type="scientific">Isachenkonia alkalipeptolytica</name>
    <dbReference type="NCBI Taxonomy" id="2565777"/>
    <lineage>
        <taxon>Bacteria</taxon>
        <taxon>Bacillati</taxon>
        <taxon>Bacillota</taxon>
        <taxon>Clostridia</taxon>
        <taxon>Eubacteriales</taxon>
        <taxon>Clostridiaceae</taxon>
        <taxon>Isachenkonia</taxon>
    </lineage>
</organism>
<reference evidence="2 3" key="1">
    <citation type="submission" date="2019-04" db="EMBL/GenBank/DDBJ databases">
        <title>Isachenkonia alkalipeptolytica gen. nov. sp. nov. a new anaerobic, alkiliphilic organothrophic bacterium capable to reduce synthesized ferrihydrite isolated from a soda lake.</title>
        <authorList>
            <person name="Toshchakov S.V."/>
            <person name="Zavarzina D.G."/>
            <person name="Zhilina T.N."/>
            <person name="Kostrikina N.A."/>
            <person name="Kublanov I.V."/>
        </authorList>
    </citation>
    <scope>NUCLEOTIDE SEQUENCE [LARGE SCALE GENOMIC DNA]</scope>
    <source>
        <strain evidence="2 3">Z-1701</strain>
    </source>
</reference>
<protein>
    <submittedName>
        <fullName evidence="2">Uncharacterized protein</fullName>
    </submittedName>
</protein>
<dbReference type="EMBL" id="SUMG01000004">
    <property type="protein sequence ID" value="NBG87759.1"/>
    <property type="molecule type" value="Genomic_DNA"/>
</dbReference>
<evidence type="ECO:0000313" key="2">
    <source>
        <dbReference type="EMBL" id="NBG87759.1"/>
    </source>
</evidence>
<evidence type="ECO:0000256" key="1">
    <source>
        <dbReference type="SAM" id="MobiDB-lite"/>
    </source>
</evidence>
<proteinExistence type="predicted"/>
<name>A0AA43XK98_9CLOT</name>
<evidence type="ECO:0000313" key="3">
    <source>
        <dbReference type="Proteomes" id="UP000449710"/>
    </source>
</evidence>
<gene>
    <name evidence="2" type="ORF">ISALK_04530</name>
</gene>
<dbReference type="RefSeq" id="WP_160719551.1">
    <property type="nucleotide sequence ID" value="NZ_SUMG01000004.1"/>
</dbReference>
<dbReference type="PROSITE" id="PS51257">
    <property type="entry name" value="PROKAR_LIPOPROTEIN"/>
    <property type="match status" value="1"/>
</dbReference>
<dbReference type="SUPFAM" id="SSF82171">
    <property type="entry name" value="DPP6 N-terminal domain-like"/>
    <property type="match status" value="1"/>
</dbReference>